<organism evidence="1 2">
    <name type="scientific">Ziziphus jujuba var. spinosa</name>
    <dbReference type="NCBI Taxonomy" id="714518"/>
    <lineage>
        <taxon>Eukaryota</taxon>
        <taxon>Viridiplantae</taxon>
        <taxon>Streptophyta</taxon>
        <taxon>Embryophyta</taxon>
        <taxon>Tracheophyta</taxon>
        <taxon>Spermatophyta</taxon>
        <taxon>Magnoliopsida</taxon>
        <taxon>eudicotyledons</taxon>
        <taxon>Gunneridae</taxon>
        <taxon>Pentapetalae</taxon>
        <taxon>rosids</taxon>
        <taxon>fabids</taxon>
        <taxon>Rosales</taxon>
        <taxon>Rhamnaceae</taxon>
        <taxon>Paliureae</taxon>
        <taxon>Ziziphus</taxon>
    </lineage>
</organism>
<gene>
    <name evidence="1" type="ORF">FEM48_Zijuj11G0070400</name>
</gene>
<accession>A0A978UHI4</accession>
<protein>
    <submittedName>
        <fullName evidence="1">Uncharacterized protein</fullName>
    </submittedName>
</protein>
<proteinExistence type="predicted"/>
<reference evidence="1" key="1">
    <citation type="journal article" date="2021" name="Front. Plant Sci.">
        <title>Chromosome-Scale Genome Assembly for Chinese Sour Jujube and Insights Into Its Genome Evolution and Domestication Signature.</title>
        <authorList>
            <person name="Shen L.-Y."/>
            <person name="Luo H."/>
            <person name="Wang X.-L."/>
            <person name="Wang X.-M."/>
            <person name="Qiu X.-J."/>
            <person name="Liu H."/>
            <person name="Zhou S.-S."/>
            <person name="Jia K.-H."/>
            <person name="Nie S."/>
            <person name="Bao Y.-T."/>
            <person name="Zhang R.-G."/>
            <person name="Yun Q.-Z."/>
            <person name="Chai Y.-H."/>
            <person name="Lu J.-Y."/>
            <person name="Li Y."/>
            <person name="Zhao S.-W."/>
            <person name="Mao J.-F."/>
            <person name="Jia S.-G."/>
            <person name="Mao Y.-M."/>
        </authorList>
    </citation>
    <scope>NUCLEOTIDE SEQUENCE</scope>
    <source>
        <strain evidence="1">AT0</strain>
        <tissue evidence="1">Leaf</tissue>
    </source>
</reference>
<comment type="caution">
    <text evidence="1">The sequence shown here is derived from an EMBL/GenBank/DDBJ whole genome shotgun (WGS) entry which is preliminary data.</text>
</comment>
<evidence type="ECO:0000313" key="1">
    <source>
        <dbReference type="EMBL" id="KAH7514265.1"/>
    </source>
</evidence>
<sequence length="230" mass="24673">MATRSTTDSETTNQTGSDSDKARHVLAIVFSISRPIRPLELASRCTSFSISSELIRYLCSIPDSPLIHKFDGQKNMEIGGPTRSTERSTISRQGRVQYSGGGVLLAFRIGSARNNGSSTCRKIDGGVRMLFRATTTNPTASTSRLSSSSLSSVCSAFRPLQSQVSSPPSSRLVRRELASLGPIHTAIASACLVSKLPADPTICIEGLSLSFYTYVQLLLLNTNCCAFSTP</sequence>
<dbReference type="EMBL" id="JAEACU010000011">
    <property type="protein sequence ID" value="KAH7514265.1"/>
    <property type="molecule type" value="Genomic_DNA"/>
</dbReference>
<evidence type="ECO:0000313" key="2">
    <source>
        <dbReference type="Proteomes" id="UP000813462"/>
    </source>
</evidence>
<dbReference type="Proteomes" id="UP000813462">
    <property type="component" value="Unassembled WGS sequence"/>
</dbReference>
<dbReference type="AlphaFoldDB" id="A0A978UHI4"/>
<name>A0A978UHI4_ZIZJJ</name>